<dbReference type="InterPro" id="IPR036322">
    <property type="entry name" value="WD40_repeat_dom_sf"/>
</dbReference>
<dbReference type="EMBL" id="LPNM01000007">
    <property type="protein sequence ID" value="OEJ85122.1"/>
    <property type="molecule type" value="Genomic_DNA"/>
</dbReference>
<evidence type="ECO:0000256" key="3">
    <source>
        <dbReference type="ARBA" id="ARBA00022574"/>
    </source>
</evidence>
<dbReference type="InterPro" id="IPR017383">
    <property type="entry name" value="ARPC1"/>
</dbReference>
<reference evidence="9" key="1">
    <citation type="journal article" date="2016" name="Genome Announc.">
        <title>Genome sequences of three species of Hanseniaspora isolated from spontaneous wine fermentations.</title>
        <authorList>
            <person name="Sternes P.R."/>
            <person name="Lee D."/>
            <person name="Kutyna D.R."/>
            <person name="Borneman A.R."/>
        </authorList>
    </citation>
    <scope>NUCLEOTIDE SEQUENCE [LARGE SCALE GENOMIC DNA]</scope>
    <source>
        <strain evidence="9">AWRI3579</strain>
    </source>
</reference>
<dbReference type="PANTHER" id="PTHR10709:SF2">
    <property type="entry name" value="ACTIN-RELATED PROTEIN 2_3 COMPLEX SUBUNIT"/>
    <property type="match status" value="1"/>
</dbReference>
<comment type="subcellular location">
    <subcellularLocation>
        <location evidence="7">Cytoplasm</location>
        <location evidence="7">Cytoskeleton</location>
        <location evidence="7">Actin patch</location>
    </subcellularLocation>
</comment>
<organism evidence="8 9">
    <name type="scientific">Hanseniaspora osmophila</name>
    <dbReference type="NCBI Taxonomy" id="56408"/>
    <lineage>
        <taxon>Eukaryota</taxon>
        <taxon>Fungi</taxon>
        <taxon>Dikarya</taxon>
        <taxon>Ascomycota</taxon>
        <taxon>Saccharomycotina</taxon>
        <taxon>Saccharomycetes</taxon>
        <taxon>Saccharomycodales</taxon>
        <taxon>Saccharomycodaceae</taxon>
        <taxon>Hanseniaspora</taxon>
    </lineage>
</organism>
<evidence type="ECO:0000256" key="2">
    <source>
        <dbReference type="ARBA" id="ARBA00022490"/>
    </source>
</evidence>
<dbReference type="Gene3D" id="2.130.10.10">
    <property type="entry name" value="YVTN repeat-like/Quinoprotein amine dehydrogenase"/>
    <property type="match status" value="1"/>
</dbReference>
<keyword evidence="4" id="KW-0677">Repeat</keyword>
<dbReference type="InterPro" id="IPR015943">
    <property type="entry name" value="WD40/YVTN_repeat-like_dom_sf"/>
</dbReference>
<evidence type="ECO:0000256" key="4">
    <source>
        <dbReference type="ARBA" id="ARBA00022737"/>
    </source>
</evidence>
<evidence type="ECO:0000313" key="9">
    <source>
        <dbReference type="Proteomes" id="UP000095728"/>
    </source>
</evidence>
<dbReference type="GO" id="GO:0030479">
    <property type="term" value="C:actin cortical patch"/>
    <property type="evidence" value="ECO:0007669"/>
    <property type="project" value="UniProtKB-SubCell"/>
</dbReference>
<evidence type="ECO:0000256" key="1">
    <source>
        <dbReference type="ARBA" id="ARBA00006260"/>
    </source>
</evidence>
<keyword evidence="5 7" id="KW-0009">Actin-binding</keyword>
<comment type="caution">
    <text evidence="8">The sequence shown here is derived from an EMBL/GenBank/DDBJ whole genome shotgun (WGS) entry which is preliminary data.</text>
</comment>
<dbReference type="OrthoDB" id="406844at2759"/>
<comment type="similarity">
    <text evidence="1 7">Belongs to the WD repeat ARPC1 family.</text>
</comment>
<dbReference type="STRING" id="56408.A0A1E5RDY7"/>
<sequence>MSKDAVNVFKLVKTPIYSHCFNHDNSVLAITTENNVLIFNVSQPSKPQLIATLADHDKTVTAVDISVHGRIVTCSQDRNAIVWEPLSDGSYKPTLVLLRINRAATSAKWAPNGFKFACGSSARIVAVCYYEHENDWWVSKHIKSEIKSSITSLDWHDNGVVLACGGTEGIVNVYSGFIKGLDKKEQVMNSPWGEGKYPFGLLLKQFYQGSWIHGIKFNASLEKLAFVSHDARLTIADAQNNIATVSNPSGLPLNDIVWVSDSKLVGAGFDCHPVEFSYDPNAGAVKFSKNIDKIVQSGVAKNISLDNFDNEDDDQENGQQTFGISALRKFKDMDLKGKVSVVDNELGTTHQNTITQLRVLNNSTVSSSGLDVCFFH</sequence>
<keyword evidence="2 7" id="KW-0963">Cytoplasm</keyword>
<protein>
    <recommendedName>
        <fullName evidence="7">Actin-related protein 2/3 complex subunit</fullName>
    </recommendedName>
</protein>
<dbReference type="InParanoid" id="A0A1E5RDY7"/>
<dbReference type="GO" id="GO:0005885">
    <property type="term" value="C:Arp2/3 protein complex"/>
    <property type="evidence" value="ECO:0007669"/>
    <property type="project" value="UniProtKB-UniRule"/>
</dbReference>
<evidence type="ECO:0000256" key="6">
    <source>
        <dbReference type="ARBA" id="ARBA00023212"/>
    </source>
</evidence>
<comment type="function">
    <text evidence="7">Functions as component of the Arp2/3 complex which is involved in regulation of actin polymerization and together with an activating nucleation-promoting factor (NPF) mediates the formation of branched actin networks.</text>
</comment>
<evidence type="ECO:0000256" key="5">
    <source>
        <dbReference type="ARBA" id="ARBA00023203"/>
    </source>
</evidence>
<keyword evidence="9" id="KW-1185">Reference proteome</keyword>
<dbReference type="Pfam" id="PF00400">
    <property type="entry name" value="WD40"/>
    <property type="match status" value="2"/>
</dbReference>
<dbReference type="AlphaFoldDB" id="A0A1E5RDY7"/>
<dbReference type="SMART" id="SM00320">
    <property type="entry name" value="WD40"/>
    <property type="match status" value="5"/>
</dbReference>
<dbReference type="GO" id="GO:0034314">
    <property type="term" value="P:Arp2/3 complex-mediated actin nucleation"/>
    <property type="evidence" value="ECO:0007669"/>
    <property type="project" value="UniProtKB-UniRule"/>
</dbReference>
<dbReference type="SUPFAM" id="SSF50978">
    <property type="entry name" value="WD40 repeat-like"/>
    <property type="match status" value="1"/>
</dbReference>
<dbReference type="FunCoup" id="A0A1E5RDY7">
    <property type="interactions" value="794"/>
</dbReference>
<dbReference type="GO" id="GO:0051015">
    <property type="term" value="F:actin filament binding"/>
    <property type="evidence" value="ECO:0007669"/>
    <property type="project" value="TreeGrafter"/>
</dbReference>
<dbReference type="PANTHER" id="PTHR10709">
    <property type="entry name" value="ACTIN-RELATED PROTEIN 2/3 COMPLEX SUBUNIT 1"/>
    <property type="match status" value="1"/>
</dbReference>
<accession>A0A1E5RDY7</accession>
<name>A0A1E5RDY7_9ASCO</name>
<evidence type="ECO:0000256" key="7">
    <source>
        <dbReference type="PIRNR" id="PIRNR038093"/>
    </source>
</evidence>
<dbReference type="PIRSF" id="PIRSF038093">
    <property type="entry name" value="ARP2/3_su1"/>
    <property type="match status" value="1"/>
</dbReference>
<evidence type="ECO:0000313" key="8">
    <source>
        <dbReference type="EMBL" id="OEJ85122.1"/>
    </source>
</evidence>
<gene>
    <name evidence="8" type="ORF">AWRI3579_g2028</name>
</gene>
<keyword evidence="6 7" id="KW-0206">Cytoskeleton</keyword>
<proteinExistence type="inferred from homology"/>
<dbReference type="Proteomes" id="UP000095728">
    <property type="component" value="Unassembled WGS sequence"/>
</dbReference>
<dbReference type="InterPro" id="IPR001680">
    <property type="entry name" value="WD40_rpt"/>
</dbReference>
<keyword evidence="3" id="KW-0853">WD repeat</keyword>